<gene>
    <name evidence="6" type="primary">WBGene00109192</name>
</gene>
<feature type="compositionally biased region" description="Basic and acidic residues" evidence="5">
    <location>
        <begin position="622"/>
        <end position="635"/>
    </location>
</feature>
<dbReference type="Gene3D" id="3.40.50.12780">
    <property type="entry name" value="N-terminal domain of ligase-like"/>
    <property type="match status" value="1"/>
</dbReference>
<dbReference type="PROSITE" id="PS00455">
    <property type="entry name" value="AMP_BINDING"/>
    <property type="match status" value="1"/>
</dbReference>
<sequence>NFRPVARYIFPSIHRLLTLPTPPPSHRPFYRLPSRVSQSSTMVYGNRFPPLPPMPEKSFTQWLMDQTKIYGDRIAIADPEKGDALLSYDQFFERLEDVDRRLAVYNIGHGDRIAVLAGNTLDYIILVLGALRRGITIIPVNPAMKKMELEKYFENAHCVIAQKDCIDKVWKTTLDMDNPVLIRSDPFRIEKMIVEMDNFYAIDTSGVEVQERQETKFDIETTVGILYSQAFIFYSSGTTGPPKGICIPHRAVIAHCLMGNLMYAQPEDERMPLPAEESAIHGVLPLFHAGGLITLFIMLSRGMTMVLNGRFDAEIFIEILNKYKVSVVYLVPAAIGVLTQHPGNLSLPHLKVVYIGAAPLTTKDAAAFKARLPHVKLVQMYGLTEAGTLVFATHEGEDPTNAGMAMPGVEFKILAEDGSECPPDVPGDLIVKTATMATGYLKGDKFGEWFDTGDVASVDEKGALTIVGRTKEMIKVRGWQVNPYELETAIKAGVEGVEECAIVGIEMCGNTLPHAFIVGNPVVNDVLVFVRENFVSYKHLAGVSLVTELPKTATGKLKRVDLVQTTTADDSAVFPLPNSRDDEDNAEAIVMSSFHASLNPLPPMEPSPEEEEQEEKVLGASDEAKTEAEIHEETL</sequence>
<reference evidence="6" key="2">
    <citation type="submission" date="2022-06" db="UniProtKB">
        <authorList>
            <consortium name="EnsemblMetazoa"/>
        </authorList>
    </citation>
    <scope>IDENTIFICATION</scope>
    <source>
        <strain evidence="6">PS312</strain>
    </source>
</reference>
<protein>
    <submittedName>
        <fullName evidence="6">AMP-binding protein</fullName>
    </submittedName>
</protein>
<accession>A0A2A6BK20</accession>
<evidence type="ECO:0000256" key="5">
    <source>
        <dbReference type="SAM" id="MobiDB-lite"/>
    </source>
</evidence>
<dbReference type="Pfam" id="PF00501">
    <property type="entry name" value="AMP-binding"/>
    <property type="match status" value="1"/>
</dbReference>
<reference evidence="7" key="1">
    <citation type="journal article" date="2008" name="Nat. Genet.">
        <title>The Pristionchus pacificus genome provides a unique perspective on nematode lifestyle and parasitism.</title>
        <authorList>
            <person name="Dieterich C."/>
            <person name="Clifton S.W."/>
            <person name="Schuster L.N."/>
            <person name="Chinwalla A."/>
            <person name="Delehaunty K."/>
            <person name="Dinkelacker I."/>
            <person name="Fulton L."/>
            <person name="Fulton R."/>
            <person name="Godfrey J."/>
            <person name="Minx P."/>
            <person name="Mitreva M."/>
            <person name="Roeseler W."/>
            <person name="Tian H."/>
            <person name="Witte H."/>
            <person name="Yang S.P."/>
            <person name="Wilson R.K."/>
            <person name="Sommer R.J."/>
        </authorList>
    </citation>
    <scope>NUCLEOTIDE SEQUENCE [LARGE SCALE GENOMIC DNA]</scope>
    <source>
        <strain evidence="7">PS312</strain>
    </source>
</reference>
<keyword evidence="7" id="KW-1185">Reference proteome</keyword>
<dbReference type="InterPro" id="IPR000873">
    <property type="entry name" value="AMP-dep_synth/lig_dom"/>
</dbReference>
<dbReference type="InterPro" id="IPR045851">
    <property type="entry name" value="AMP-bd_C_sf"/>
</dbReference>
<proteinExistence type="inferred from homology"/>
<dbReference type="InterPro" id="IPR042099">
    <property type="entry name" value="ANL_N_sf"/>
</dbReference>
<evidence type="ECO:0000313" key="7">
    <source>
        <dbReference type="Proteomes" id="UP000005239"/>
    </source>
</evidence>
<dbReference type="EnsemblMetazoa" id="PPA19638.1">
    <property type="protein sequence ID" value="PPA19638.1"/>
    <property type="gene ID" value="WBGene00109192"/>
</dbReference>
<evidence type="ECO:0000256" key="1">
    <source>
        <dbReference type="ARBA" id="ARBA00004275"/>
    </source>
</evidence>
<dbReference type="InterPro" id="IPR025110">
    <property type="entry name" value="AMP-bd_C"/>
</dbReference>
<dbReference type="PANTHER" id="PTHR24096">
    <property type="entry name" value="LONG-CHAIN-FATTY-ACID--COA LIGASE"/>
    <property type="match status" value="1"/>
</dbReference>
<name>A0A2A6BK20_PRIPA</name>
<accession>A0A8R1UEE9</accession>
<dbReference type="GO" id="GO:0016405">
    <property type="term" value="F:CoA-ligase activity"/>
    <property type="evidence" value="ECO:0000318"/>
    <property type="project" value="GO_Central"/>
</dbReference>
<evidence type="ECO:0000256" key="2">
    <source>
        <dbReference type="ARBA" id="ARBA00006432"/>
    </source>
</evidence>
<evidence type="ECO:0000256" key="4">
    <source>
        <dbReference type="ARBA" id="ARBA00023140"/>
    </source>
</evidence>
<dbReference type="PANTHER" id="PTHR24096:SF149">
    <property type="entry name" value="AMP-BINDING DOMAIN-CONTAINING PROTEIN-RELATED"/>
    <property type="match status" value="1"/>
</dbReference>
<evidence type="ECO:0000313" key="6">
    <source>
        <dbReference type="EnsemblMetazoa" id="PPA19638.1"/>
    </source>
</evidence>
<comment type="subcellular location">
    <subcellularLocation>
        <location evidence="1">Peroxisome</location>
    </subcellularLocation>
</comment>
<dbReference type="Proteomes" id="UP000005239">
    <property type="component" value="Unassembled WGS sequence"/>
</dbReference>
<dbReference type="SUPFAM" id="SSF56801">
    <property type="entry name" value="Acetyl-CoA synthetase-like"/>
    <property type="match status" value="1"/>
</dbReference>
<organism evidence="6 7">
    <name type="scientific">Pristionchus pacificus</name>
    <name type="common">Parasitic nematode worm</name>
    <dbReference type="NCBI Taxonomy" id="54126"/>
    <lineage>
        <taxon>Eukaryota</taxon>
        <taxon>Metazoa</taxon>
        <taxon>Ecdysozoa</taxon>
        <taxon>Nematoda</taxon>
        <taxon>Chromadorea</taxon>
        <taxon>Rhabditida</taxon>
        <taxon>Rhabditina</taxon>
        <taxon>Diplogasteromorpha</taxon>
        <taxon>Diplogasteroidea</taxon>
        <taxon>Neodiplogasteridae</taxon>
        <taxon>Pristionchus</taxon>
    </lineage>
</organism>
<dbReference type="Pfam" id="PF13193">
    <property type="entry name" value="AMP-binding_C"/>
    <property type="match status" value="1"/>
</dbReference>
<keyword evidence="3" id="KW-0436">Ligase</keyword>
<dbReference type="InterPro" id="IPR020845">
    <property type="entry name" value="AMP-binding_CS"/>
</dbReference>
<dbReference type="OrthoDB" id="10253869at2759"/>
<dbReference type="AlphaFoldDB" id="A0A2A6BK20"/>
<dbReference type="Gene3D" id="3.30.300.30">
    <property type="match status" value="1"/>
</dbReference>
<comment type="similarity">
    <text evidence="2">Belongs to the ATP-dependent AMP-binding enzyme family.</text>
</comment>
<feature type="region of interest" description="Disordered" evidence="5">
    <location>
        <begin position="597"/>
        <end position="635"/>
    </location>
</feature>
<dbReference type="GO" id="GO:0005777">
    <property type="term" value="C:peroxisome"/>
    <property type="evidence" value="ECO:0007669"/>
    <property type="project" value="UniProtKB-SubCell"/>
</dbReference>
<evidence type="ECO:0000256" key="3">
    <source>
        <dbReference type="ARBA" id="ARBA00022598"/>
    </source>
</evidence>
<keyword evidence="4" id="KW-0576">Peroxisome</keyword>